<keyword evidence="2" id="KW-0210">Decarboxylase</keyword>
<keyword evidence="3" id="KW-0520">NAD</keyword>
<evidence type="ECO:0000256" key="4">
    <source>
        <dbReference type="ARBA" id="ARBA00023239"/>
    </source>
</evidence>
<comment type="caution">
    <text evidence="6">The sequence shown here is derived from an EMBL/GenBank/DDBJ whole genome shotgun (WGS) entry which is preliminary data.</text>
</comment>
<dbReference type="Gene3D" id="3.40.50.720">
    <property type="entry name" value="NAD(P)-binding Rossmann-like Domain"/>
    <property type="match status" value="1"/>
</dbReference>
<feature type="domain" description="NAD-dependent epimerase/dehydratase" evidence="5">
    <location>
        <begin position="30"/>
        <end position="266"/>
    </location>
</feature>
<protein>
    <submittedName>
        <fullName evidence="6">NAD-dependent epimerase/dehydratase family protein</fullName>
    </submittedName>
</protein>
<dbReference type="InterPro" id="IPR001509">
    <property type="entry name" value="Epimerase_deHydtase"/>
</dbReference>
<dbReference type="PANTHER" id="PTHR43078">
    <property type="entry name" value="UDP-GLUCURONIC ACID DECARBOXYLASE-RELATED"/>
    <property type="match status" value="1"/>
</dbReference>
<sequence length="345" mass="38181">MKLLESNRYIDDLRKAISNTNLSDLTGKTIFITGGLGLIASAIADVLIVDGKTTIYIGARSEQKFQKRFSGYEAVKFVQYDALVDFDSSIRPDYIICGAGLASPKLYTTMPVETVLSNFDGVHTLLEFAKHNSTSRLLYISSSEVYGKKVSIDPFIEGEYGVIDIDNIRSSYAIAKRASEMLCKAYTSEYGVDTIIVRPGHVYGPSAQKSDKRLSSDFAYKAANGENLEMKSSGLQKRSYCYSVDCAIQILTALISGESGQAYNIGNDSVTTIKKLAELYAKAGNVELITKNPTEEELKTFNPMRNSSLDNRKVKELGYRDTFSVEEGVNHTVEILKDISQCHYK</sequence>
<name>A0ABQ0BB01_9FIRM</name>
<dbReference type="Proteomes" id="UP001600943">
    <property type="component" value="Unassembled WGS sequence"/>
</dbReference>
<evidence type="ECO:0000313" key="7">
    <source>
        <dbReference type="Proteomes" id="UP001600943"/>
    </source>
</evidence>
<dbReference type="PANTHER" id="PTHR43078:SF6">
    <property type="entry name" value="UDP-GLUCURONIC ACID DECARBOXYLASE 1"/>
    <property type="match status" value="1"/>
</dbReference>
<keyword evidence="4" id="KW-0456">Lyase</keyword>
<gene>
    <name evidence="6" type="ORF">K040078D81_27430</name>
</gene>
<dbReference type="InterPro" id="IPR044516">
    <property type="entry name" value="UXS-like"/>
</dbReference>
<dbReference type="RefSeq" id="WP_390405914.1">
    <property type="nucleotide sequence ID" value="NZ_BAABYW010000001.1"/>
</dbReference>
<dbReference type="InterPro" id="IPR036291">
    <property type="entry name" value="NAD(P)-bd_dom_sf"/>
</dbReference>
<proteinExistence type="predicted"/>
<keyword evidence="7" id="KW-1185">Reference proteome</keyword>
<comment type="cofactor">
    <cofactor evidence="1">
        <name>NAD(+)</name>
        <dbReference type="ChEBI" id="CHEBI:57540"/>
    </cofactor>
</comment>
<reference evidence="6 7" key="1">
    <citation type="submission" date="2024-04" db="EMBL/GenBank/DDBJ databases">
        <title>Defined microbial consortia suppress multidrug-resistant proinflammatory Enterobacteriaceae via ecological control.</title>
        <authorList>
            <person name="Furuichi M."/>
            <person name="Kawaguchi T."/>
            <person name="Pust M."/>
            <person name="Yasuma K."/>
            <person name="Plichta D."/>
            <person name="Hasegawa N."/>
            <person name="Ohya T."/>
            <person name="Bhattarai S."/>
            <person name="Sasajima S."/>
            <person name="Aoto Y."/>
            <person name="Tuganbaev T."/>
            <person name="Yaginuma M."/>
            <person name="Ueda M."/>
            <person name="Okahashi N."/>
            <person name="Amafuji K."/>
            <person name="Kiridooshi Y."/>
            <person name="Sugita K."/>
            <person name="Strazar M."/>
            <person name="Skelly A."/>
            <person name="Suda W."/>
            <person name="Hattori M."/>
            <person name="Nakamoto N."/>
            <person name="Caballero S."/>
            <person name="Norman J."/>
            <person name="Olle B."/>
            <person name="Tanoue T."/>
            <person name="Arita M."/>
            <person name="Bucci V."/>
            <person name="Atarashi K."/>
            <person name="Xavier R."/>
            <person name="Honda K."/>
        </authorList>
    </citation>
    <scope>NUCLEOTIDE SEQUENCE [LARGE SCALE GENOMIC DNA]</scope>
    <source>
        <strain evidence="7">k04-0078-D8-1</strain>
    </source>
</reference>
<evidence type="ECO:0000256" key="2">
    <source>
        <dbReference type="ARBA" id="ARBA00022793"/>
    </source>
</evidence>
<dbReference type="SUPFAM" id="SSF51735">
    <property type="entry name" value="NAD(P)-binding Rossmann-fold domains"/>
    <property type="match status" value="1"/>
</dbReference>
<accession>A0ABQ0BB01</accession>
<evidence type="ECO:0000256" key="1">
    <source>
        <dbReference type="ARBA" id="ARBA00001911"/>
    </source>
</evidence>
<dbReference type="EMBL" id="BAABYW010000001">
    <property type="protein sequence ID" value="GAA6408626.1"/>
    <property type="molecule type" value="Genomic_DNA"/>
</dbReference>
<dbReference type="Pfam" id="PF01370">
    <property type="entry name" value="Epimerase"/>
    <property type="match status" value="1"/>
</dbReference>
<evidence type="ECO:0000313" key="6">
    <source>
        <dbReference type="EMBL" id="GAA6408626.1"/>
    </source>
</evidence>
<evidence type="ECO:0000259" key="5">
    <source>
        <dbReference type="Pfam" id="PF01370"/>
    </source>
</evidence>
<evidence type="ECO:0000256" key="3">
    <source>
        <dbReference type="ARBA" id="ARBA00023027"/>
    </source>
</evidence>
<organism evidence="6 7">
    <name type="scientific">Blautia hominis</name>
    <dbReference type="NCBI Taxonomy" id="2025493"/>
    <lineage>
        <taxon>Bacteria</taxon>
        <taxon>Bacillati</taxon>
        <taxon>Bacillota</taxon>
        <taxon>Clostridia</taxon>
        <taxon>Lachnospirales</taxon>
        <taxon>Lachnospiraceae</taxon>
        <taxon>Blautia</taxon>
    </lineage>
</organism>